<sequence>MLHVNGDSGNDISDPGGLLTRWLGTVQARSGDLAASEAKVVDLLLTDPLFVGTSTTAQVAARAGVSAPSVVRAARAIGFNGFTELKLEIARARGTTEFFVPSQALASDASTAAVLEASIRTGADALTALGGALDLSALDEAVRAVDRASQVIITGAGTSAAVAADAVFRLRALGVKTLNISDHESAMIAMRLLGSDDVVIAVSSTGRTSSTLSVADAGSSAGATLIAITNQYDTPLATLADIALVVGGAPLPTQMAAAGSRLAQLVVIDALAAALALRDPERGRLAEQASIDLPDIS</sequence>
<dbReference type="PROSITE" id="PS51464">
    <property type="entry name" value="SIS"/>
    <property type="match status" value="1"/>
</dbReference>
<dbReference type="GO" id="GO:0097367">
    <property type="term" value="F:carbohydrate derivative binding"/>
    <property type="evidence" value="ECO:0007669"/>
    <property type="project" value="InterPro"/>
</dbReference>
<dbReference type="EMBL" id="BMMZ01000017">
    <property type="protein sequence ID" value="GGL81723.1"/>
    <property type="molecule type" value="Genomic_DNA"/>
</dbReference>
<comment type="caution">
    <text evidence="6">The sequence shown here is derived from an EMBL/GenBank/DDBJ whole genome shotgun (WGS) entry which is preliminary data.</text>
</comment>
<dbReference type="Pfam" id="PF01418">
    <property type="entry name" value="HTH_6"/>
    <property type="match status" value="1"/>
</dbReference>
<dbReference type="Proteomes" id="UP000613840">
    <property type="component" value="Unassembled WGS sequence"/>
</dbReference>
<dbReference type="InterPro" id="IPR001347">
    <property type="entry name" value="SIS_dom"/>
</dbReference>
<dbReference type="Gene3D" id="3.40.50.10490">
    <property type="entry name" value="Glucose-6-phosphate isomerase like protein, domain 1"/>
    <property type="match status" value="1"/>
</dbReference>
<evidence type="ECO:0008006" key="8">
    <source>
        <dbReference type="Google" id="ProtNLM"/>
    </source>
</evidence>
<keyword evidence="7" id="KW-1185">Reference proteome</keyword>
<keyword evidence="1" id="KW-0805">Transcription regulation</keyword>
<evidence type="ECO:0000256" key="3">
    <source>
        <dbReference type="ARBA" id="ARBA00023163"/>
    </source>
</evidence>
<dbReference type="InterPro" id="IPR036388">
    <property type="entry name" value="WH-like_DNA-bd_sf"/>
</dbReference>
<dbReference type="PANTHER" id="PTHR30514">
    <property type="entry name" value="GLUCOKINASE"/>
    <property type="match status" value="1"/>
</dbReference>
<dbReference type="PANTHER" id="PTHR30514:SF1">
    <property type="entry name" value="HTH-TYPE TRANSCRIPTIONAL REGULATOR HEXR-RELATED"/>
    <property type="match status" value="1"/>
</dbReference>
<dbReference type="PROSITE" id="PS51071">
    <property type="entry name" value="HTH_RPIR"/>
    <property type="match status" value="1"/>
</dbReference>
<evidence type="ECO:0000259" key="5">
    <source>
        <dbReference type="PROSITE" id="PS51464"/>
    </source>
</evidence>
<dbReference type="InterPro" id="IPR047640">
    <property type="entry name" value="RpiR-like"/>
</dbReference>
<proteinExistence type="predicted"/>
<evidence type="ECO:0000256" key="2">
    <source>
        <dbReference type="ARBA" id="ARBA00023125"/>
    </source>
</evidence>
<evidence type="ECO:0000256" key="1">
    <source>
        <dbReference type="ARBA" id="ARBA00023015"/>
    </source>
</evidence>
<dbReference type="Gene3D" id="1.10.10.10">
    <property type="entry name" value="Winged helix-like DNA-binding domain superfamily/Winged helix DNA-binding domain"/>
    <property type="match status" value="1"/>
</dbReference>
<dbReference type="InterPro" id="IPR000281">
    <property type="entry name" value="HTH_RpiR"/>
</dbReference>
<dbReference type="InterPro" id="IPR009057">
    <property type="entry name" value="Homeodomain-like_sf"/>
</dbReference>
<dbReference type="CDD" id="cd05013">
    <property type="entry name" value="SIS_RpiR"/>
    <property type="match status" value="1"/>
</dbReference>
<reference evidence="6" key="1">
    <citation type="journal article" date="2014" name="Int. J. Syst. Evol. Microbiol.">
        <title>Complete genome sequence of Corynebacterium casei LMG S-19264T (=DSM 44701T), isolated from a smear-ripened cheese.</title>
        <authorList>
            <consortium name="US DOE Joint Genome Institute (JGI-PGF)"/>
            <person name="Walter F."/>
            <person name="Albersmeier A."/>
            <person name="Kalinowski J."/>
            <person name="Ruckert C."/>
        </authorList>
    </citation>
    <scope>NUCLEOTIDE SEQUENCE</scope>
    <source>
        <strain evidence="6">CGMCC 4.7306</strain>
    </source>
</reference>
<dbReference type="GO" id="GO:1901135">
    <property type="term" value="P:carbohydrate derivative metabolic process"/>
    <property type="evidence" value="ECO:0007669"/>
    <property type="project" value="InterPro"/>
</dbReference>
<feature type="domain" description="HTH rpiR-type" evidence="4">
    <location>
        <begin position="20"/>
        <end position="96"/>
    </location>
</feature>
<gene>
    <name evidence="6" type="ORF">GCM10011575_45010</name>
</gene>
<dbReference type="AlphaFoldDB" id="A0A917W958"/>
<keyword evidence="2" id="KW-0238">DNA-binding</keyword>
<reference evidence="6" key="2">
    <citation type="submission" date="2020-09" db="EMBL/GenBank/DDBJ databases">
        <authorList>
            <person name="Sun Q."/>
            <person name="Zhou Y."/>
        </authorList>
    </citation>
    <scope>NUCLEOTIDE SEQUENCE</scope>
    <source>
        <strain evidence="6">CGMCC 4.7306</strain>
    </source>
</reference>
<organism evidence="6 7">
    <name type="scientific">Microlunatus endophyticus</name>
    <dbReference type="NCBI Taxonomy" id="1716077"/>
    <lineage>
        <taxon>Bacteria</taxon>
        <taxon>Bacillati</taxon>
        <taxon>Actinomycetota</taxon>
        <taxon>Actinomycetes</taxon>
        <taxon>Propionibacteriales</taxon>
        <taxon>Propionibacteriaceae</taxon>
        <taxon>Microlunatus</taxon>
    </lineage>
</organism>
<keyword evidence="3" id="KW-0804">Transcription</keyword>
<evidence type="ECO:0000313" key="7">
    <source>
        <dbReference type="Proteomes" id="UP000613840"/>
    </source>
</evidence>
<accession>A0A917W958</accession>
<name>A0A917W958_9ACTN</name>
<dbReference type="InterPro" id="IPR035472">
    <property type="entry name" value="RpiR-like_SIS"/>
</dbReference>
<dbReference type="Pfam" id="PF01380">
    <property type="entry name" value="SIS"/>
    <property type="match status" value="1"/>
</dbReference>
<evidence type="ECO:0000259" key="4">
    <source>
        <dbReference type="PROSITE" id="PS51071"/>
    </source>
</evidence>
<feature type="domain" description="SIS" evidence="5">
    <location>
        <begin position="141"/>
        <end position="281"/>
    </location>
</feature>
<protein>
    <recommendedName>
        <fullName evidence="8">DNA-binding transcriptional regulator, MurR/RpiR family, contains HTH and SIS domains</fullName>
    </recommendedName>
</protein>
<dbReference type="GO" id="GO:0003700">
    <property type="term" value="F:DNA-binding transcription factor activity"/>
    <property type="evidence" value="ECO:0007669"/>
    <property type="project" value="InterPro"/>
</dbReference>
<dbReference type="SUPFAM" id="SSF53697">
    <property type="entry name" value="SIS domain"/>
    <property type="match status" value="1"/>
</dbReference>
<evidence type="ECO:0000313" key="6">
    <source>
        <dbReference type="EMBL" id="GGL81723.1"/>
    </source>
</evidence>
<dbReference type="InterPro" id="IPR046348">
    <property type="entry name" value="SIS_dom_sf"/>
</dbReference>
<dbReference type="GO" id="GO:0003677">
    <property type="term" value="F:DNA binding"/>
    <property type="evidence" value="ECO:0007669"/>
    <property type="project" value="UniProtKB-KW"/>
</dbReference>
<dbReference type="SUPFAM" id="SSF46689">
    <property type="entry name" value="Homeodomain-like"/>
    <property type="match status" value="1"/>
</dbReference>